<dbReference type="Proteomes" id="UP001139887">
    <property type="component" value="Unassembled WGS sequence"/>
</dbReference>
<evidence type="ECO:0000313" key="3">
    <source>
        <dbReference type="Proteomes" id="UP001139887"/>
    </source>
</evidence>
<evidence type="ECO:0000256" key="1">
    <source>
        <dbReference type="SAM" id="SignalP"/>
    </source>
</evidence>
<evidence type="ECO:0000313" key="2">
    <source>
        <dbReference type="EMBL" id="KAJ2851056.1"/>
    </source>
</evidence>
<keyword evidence="1" id="KW-0732">Signal</keyword>
<dbReference type="AlphaFoldDB" id="A0A9W8IBQ5"/>
<name>A0A9W8IBQ5_9FUNG</name>
<keyword evidence="3" id="KW-1185">Reference proteome</keyword>
<feature type="chain" id="PRO_5040906162" evidence="1">
    <location>
        <begin position="23"/>
        <end position="147"/>
    </location>
</feature>
<comment type="caution">
    <text evidence="2">The sequence shown here is derived from an EMBL/GenBank/DDBJ whole genome shotgun (WGS) entry which is preliminary data.</text>
</comment>
<feature type="signal peptide" evidence="1">
    <location>
        <begin position="1"/>
        <end position="22"/>
    </location>
</feature>
<organism evidence="2 3">
    <name type="scientific">Coemansia brasiliensis</name>
    <dbReference type="NCBI Taxonomy" id="2650707"/>
    <lineage>
        <taxon>Eukaryota</taxon>
        <taxon>Fungi</taxon>
        <taxon>Fungi incertae sedis</taxon>
        <taxon>Zoopagomycota</taxon>
        <taxon>Kickxellomycotina</taxon>
        <taxon>Kickxellomycetes</taxon>
        <taxon>Kickxellales</taxon>
        <taxon>Kickxellaceae</taxon>
        <taxon>Coemansia</taxon>
    </lineage>
</organism>
<accession>A0A9W8IBQ5</accession>
<sequence>MKFSVSFSILVTIAILASSVLGKFIDWTSHAAHQCALQNWDRIKSIVDIRLADEWEHLSPFIKAGIIDTGALNTNITLINNPTAEQISVLARGLPRRIFHPFADAIVSKCMGITLQFGTNSGSAQISATYGSIAWSIVVFSSLASFY</sequence>
<gene>
    <name evidence="2" type="ORF">IWW36_001403</name>
</gene>
<dbReference type="EMBL" id="JANBUW010000018">
    <property type="protein sequence ID" value="KAJ2851056.1"/>
    <property type="molecule type" value="Genomic_DNA"/>
</dbReference>
<reference evidence="2" key="1">
    <citation type="submission" date="2022-07" db="EMBL/GenBank/DDBJ databases">
        <title>Phylogenomic reconstructions and comparative analyses of Kickxellomycotina fungi.</title>
        <authorList>
            <person name="Reynolds N.K."/>
            <person name="Stajich J.E."/>
            <person name="Barry K."/>
            <person name="Grigoriev I.V."/>
            <person name="Crous P."/>
            <person name="Smith M.E."/>
        </authorList>
    </citation>
    <scope>NUCLEOTIDE SEQUENCE</scope>
    <source>
        <strain evidence="2">NRRL 1566</strain>
    </source>
</reference>
<proteinExistence type="predicted"/>
<protein>
    <submittedName>
        <fullName evidence="2">Uncharacterized protein</fullName>
    </submittedName>
</protein>